<organism evidence="1">
    <name type="scientific">marine sediment metagenome</name>
    <dbReference type="NCBI Taxonomy" id="412755"/>
    <lineage>
        <taxon>unclassified sequences</taxon>
        <taxon>metagenomes</taxon>
        <taxon>ecological metagenomes</taxon>
    </lineage>
</organism>
<reference evidence="1" key="1">
    <citation type="journal article" date="2015" name="Nature">
        <title>Complex archaea that bridge the gap between prokaryotes and eukaryotes.</title>
        <authorList>
            <person name="Spang A."/>
            <person name="Saw J.H."/>
            <person name="Jorgensen S.L."/>
            <person name="Zaremba-Niedzwiedzka K."/>
            <person name="Martijn J."/>
            <person name="Lind A.E."/>
            <person name="van Eijk R."/>
            <person name="Schleper C."/>
            <person name="Guy L."/>
            <person name="Ettema T.J."/>
        </authorList>
    </citation>
    <scope>NUCLEOTIDE SEQUENCE</scope>
</reference>
<accession>A0A0F9HZH0</accession>
<gene>
    <name evidence="1" type="ORF">LCGC14_1641310</name>
</gene>
<dbReference type="EMBL" id="LAZR01013683">
    <property type="protein sequence ID" value="KKM20851.1"/>
    <property type="molecule type" value="Genomic_DNA"/>
</dbReference>
<sequence>DRAEFHRHSNRLARNAKEFLREIAELEPELADEVEATIAQIEDARNDLLKLEAKSFTSLTETLGRSANNRMTRAQAGAAIDTYDINRQLWNQSLLEHPQGVVRGIMADSAERMAARISNITGPEIAKRAFMIPAVCPSGPSAVLLDRGGRTAELAWRVMSVEQLAARAAGLATATQAAGGGFRTLGEGPGTREFYIPVPPENVDEVRKLMKERRKEFLATEGP</sequence>
<dbReference type="AlphaFoldDB" id="A0A0F9HZH0"/>
<protein>
    <submittedName>
        <fullName evidence="1">Uncharacterized protein</fullName>
    </submittedName>
</protein>
<feature type="non-terminal residue" evidence="1">
    <location>
        <position position="1"/>
    </location>
</feature>
<evidence type="ECO:0000313" key="1">
    <source>
        <dbReference type="EMBL" id="KKM20851.1"/>
    </source>
</evidence>
<proteinExistence type="predicted"/>
<name>A0A0F9HZH0_9ZZZZ</name>
<comment type="caution">
    <text evidence="1">The sequence shown here is derived from an EMBL/GenBank/DDBJ whole genome shotgun (WGS) entry which is preliminary data.</text>
</comment>